<dbReference type="NCBIfam" id="TIGR01934">
    <property type="entry name" value="MenG_MenH_UbiE"/>
    <property type="match status" value="1"/>
</dbReference>
<dbReference type="InterPro" id="IPR029063">
    <property type="entry name" value="SAM-dependent_MTases_sf"/>
</dbReference>
<evidence type="ECO:0000256" key="4">
    <source>
        <dbReference type="HAMAP-Rule" id="MF_01813"/>
    </source>
</evidence>
<keyword evidence="6" id="KW-1185">Reference proteome</keyword>
<dbReference type="InterPro" id="IPR023576">
    <property type="entry name" value="UbiE/COQ5_MeTrFase_CS"/>
</dbReference>
<feature type="binding site" evidence="4">
    <location>
        <begin position="106"/>
        <end position="107"/>
    </location>
    <ligand>
        <name>S-adenosyl-L-methionine</name>
        <dbReference type="ChEBI" id="CHEBI:59789"/>
    </ligand>
</feature>
<dbReference type="SUPFAM" id="SSF53335">
    <property type="entry name" value="S-adenosyl-L-methionine-dependent methyltransferases"/>
    <property type="match status" value="1"/>
</dbReference>
<sequence>MTDYAADKPVDKSPHRVAEMFDSVAAHYDITNDVMSLGMDRAWRHATYQALQPEAGQLILDLAAGTGTSSAALAKSGATVIACDISLGMMEQGKKLHPEIQFVAGNATALPFADDTFDAVTISFGLRNVDDTMKALQEMRRVTKPGGRIVICEFSEPTWKPFRKLYHFYMGTLMQKMSSLLQSNDSAYVYLANSIMQWPNQEKLGALLVEAGWKAVEYRNLTGGIAALHRATV</sequence>
<dbReference type="CDD" id="cd02440">
    <property type="entry name" value="AdoMet_MTases"/>
    <property type="match status" value="1"/>
</dbReference>
<comment type="catalytic activity">
    <reaction evidence="4">
        <text>a 2-demethylmenaquinol + S-adenosyl-L-methionine = a menaquinol + S-adenosyl-L-homocysteine + H(+)</text>
        <dbReference type="Rhea" id="RHEA:42640"/>
        <dbReference type="Rhea" id="RHEA-COMP:9539"/>
        <dbReference type="Rhea" id="RHEA-COMP:9563"/>
        <dbReference type="ChEBI" id="CHEBI:15378"/>
        <dbReference type="ChEBI" id="CHEBI:18151"/>
        <dbReference type="ChEBI" id="CHEBI:55437"/>
        <dbReference type="ChEBI" id="CHEBI:57856"/>
        <dbReference type="ChEBI" id="CHEBI:59789"/>
        <dbReference type="EC" id="2.1.1.163"/>
    </reaction>
</comment>
<dbReference type="PROSITE" id="PS51608">
    <property type="entry name" value="SAM_MT_UBIE"/>
    <property type="match status" value="1"/>
</dbReference>
<evidence type="ECO:0000256" key="3">
    <source>
        <dbReference type="ARBA" id="ARBA00022691"/>
    </source>
</evidence>
<feature type="binding site" evidence="4">
    <location>
        <position position="123"/>
    </location>
    <ligand>
        <name>S-adenosyl-L-methionine</name>
        <dbReference type="ChEBI" id="CHEBI:59789"/>
    </ligand>
</feature>
<dbReference type="NCBIfam" id="NF001241">
    <property type="entry name" value="PRK00216.1-2"/>
    <property type="match status" value="1"/>
</dbReference>
<keyword evidence="4" id="KW-0474">Menaquinone biosynthesis</keyword>
<dbReference type="Gene3D" id="3.40.50.150">
    <property type="entry name" value="Vaccinia Virus protein VP39"/>
    <property type="match status" value="1"/>
</dbReference>
<dbReference type="GO" id="GO:0009234">
    <property type="term" value="P:menaquinone biosynthetic process"/>
    <property type="evidence" value="ECO:0007669"/>
    <property type="project" value="UniProtKB-UniRule"/>
</dbReference>
<evidence type="ECO:0000256" key="1">
    <source>
        <dbReference type="ARBA" id="ARBA00022603"/>
    </source>
</evidence>
<comment type="similarity">
    <text evidence="4">Belongs to the class I-like SAM-binding methyltransferase superfamily. MenG/UbiE family.</text>
</comment>
<dbReference type="HAMAP" id="MF_01813">
    <property type="entry name" value="MenG_UbiE_methyltr"/>
    <property type="match status" value="1"/>
</dbReference>
<dbReference type="Pfam" id="PF01209">
    <property type="entry name" value="Ubie_methyltran"/>
    <property type="match status" value="1"/>
</dbReference>
<evidence type="ECO:0000256" key="2">
    <source>
        <dbReference type="ARBA" id="ARBA00022679"/>
    </source>
</evidence>
<dbReference type="AlphaFoldDB" id="A0A1Q5PME2"/>
<keyword evidence="3 4" id="KW-0949">S-adenosyl-L-methionine</keyword>
<organism evidence="5 6">
    <name type="scientific">Boudabousia marimammalium</name>
    <dbReference type="NCBI Taxonomy" id="156892"/>
    <lineage>
        <taxon>Bacteria</taxon>
        <taxon>Bacillati</taxon>
        <taxon>Actinomycetota</taxon>
        <taxon>Actinomycetes</taxon>
        <taxon>Actinomycetales</taxon>
        <taxon>Actinomycetaceae</taxon>
        <taxon>Boudabousia</taxon>
    </lineage>
</organism>
<dbReference type="EMBL" id="MPDM01000005">
    <property type="protein sequence ID" value="OKL48714.1"/>
    <property type="molecule type" value="Genomic_DNA"/>
</dbReference>
<dbReference type="GO" id="GO:0043770">
    <property type="term" value="F:demethylmenaquinone methyltransferase activity"/>
    <property type="evidence" value="ECO:0007669"/>
    <property type="project" value="UniProtKB-UniRule"/>
</dbReference>
<feature type="binding site" evidence="4">
    <location>
        <position position="84"/>
    </location>
    <ligand>
        <name>S-adenosyl-L-methionine</name>
        <dbReference type="ChEBI" id="CHEBI:59789"/>
    </ligand>
</feature>
<feature type="binding site" evidence="4">
    <location>
        <position position="66"/>
    </location>
    <ligand>
        <name>S-adenosyl-L-methionine</name>
        <dbReference type="ChEBI" id="CHEBI:59789"/>
    </ligand>
</feature>
<accession>A0A1Q5PME2</accession>
<evidence type="ECO:0000313" key="5">
    <source>
        <dbReference type="EMBL" id="OKL48714.1"/>
    </source>
</evidence>
<dbReference type="EC" id="2.1.1.163" evidence="4"/>
<dbReference type="GO" id="GO:0032259">
    <property type="term" value="P:methylation"/>
    <property type="evidence" value="ECO:0007669"/>
    <property type="project" value="UniProtKB-KW"/>
</dbReference>
<dbReference type="PANTHER" id="PTHR43591">
    <property type="entry name" value="METHYLTRANSFERASE"/>
    <property type="match status" value="1"/>
</dbReference>
<dbReference type="PANTHER" id="PTHR43591:SF24">
    <property type="entry name" value="2-METHOXY-6-POLYPRENYL-1,4-BENZOQUINOL METHYLASE, MITOCHONDRIAL"/>
    <property type="match status" value="1"/>
</dbReference>
<comment type="caution">
    <text evidence="5">The sequence shown here is derived from an EMBL/GenBank/DDBJ whole genome shotgun (WGS) entry which is preliminary data.</text>
</comment>
<keyword evidence="2 4" id="KW-0808">Transferase</keyword>
<dbReference type="PROSITE" id="PS01183">
    <property type="entry name" value="UBIE_1"/>
    <property type="match status" value="1"/>
</dbReference>
<keyword evidence="1 4" id="KW-0489">Methyltransferase</keyword>
<reference evidence="6" key="1">
    <citation type="submission" date="2016-11" db="EMBL/GenBank/DDBJ databases">
        <title>Actinomyces gypaetusis sp. nov. isolated from Gypaetus barbatus in Qinghai Tibet Plateau China.</title>
        <authorList>
            <person name="Meng X."/>
        </authorList>
    </citation>
    <scope>NUCLEOTIDE SEQUENCE [LARGE SCALE GENOMIC DNA]</scope>
    <source>
        <strain evidence="6">DSM 15383</strain>
    </source>
</reference>
<dbReference type="STRING" id="156892.BM477_05835"/>
<dbReference type="PROSITE" id="PS01184">
    <property type="entry name" value="UBIE_2"/>
    <property type="match status" value="1"/>
</dbReference>
<protein>
    <recommendedName>
        <fullName evidence="4">Demethylmenaquinone methyltransferase</fullName>
        <ecNumber evidence="4">2.1.1.163</ecNumber>
    </recommendedName>
</protein>
<dbReference type="OrthoDB" id="9808140at2"/>
<proteinExistence type="inferred from homology"/>
<comment type="pathway">
    <text evidence="4">Quinol/quinone metabolism; menaquinone biosynthesis; menaquinol from 1,4-dihydroxy-2-naphthoate: step 2/2.</text>
</comment>
<gene>
    <name evidence="4" type="primary">menG</name>
    <name evidence="5" type="ORF">BM477_05835</name>
</gene>
<evidence type="ECO:0000313" key="6">
    <source>
        <dbReference type="Proteomes" id="UP000186465"/>
    </source>
</evidence>
<dbReference type="InterPro" id="IPR004033">
    <property type="entry name" value="UbiE/COQ5_MeTrFase"/>
</dbReference>
<name>A0A1Q5PME2_9ACTO</name>
<comment type="function">
    <text evidence="4">Methyltransferase required for the conversion of demethylmenaquinol (DMKH2) to menaquinol (MKH2).</text>
</comment>
<dbReference type="Proteomes" id="UP000186465">
    <property type="component" value="Unassembled WGS sequence"/>
</dbReference>
<dbReference type="RefSeq" id="WP_075361743.1">
    <property type="nucleotide sequence ID" value="NZ_MPDM01000005.1"/>
</dbReference>
<dbReference type="UniPathway" id="UPA00079">
    <property type="reaction ID" value="UER00169"/>
</dbReference>